<keyword evidence="1" id="KW-0732">Signal</keyword>
<keyword evidence="3" id="KW-1185">Reference proteome</keyword>
<dbReference type="PaxDb" id="6239-F59A6.12"/>
<dbReference type="FunCoup" id="Q2V4S7">
    <property type="interactions" value="105"/>
</dbReference>
<dbReference type="WormBase" id="F59A6.12">
    <property type="protein sequence ID" value="CE41670"/>
    <property type="gene ID" value="WBGene00044665"/>
</dbReference>
<dbReference type="OrthoDB" id="5849166at2759"/>
<feature type="chain" id="PRO_5004217620" evidence="1">
    <location>
        <begin position="19"/>
        <end position="125"/>
    </location>
</feature>
<evidence type="ECO:0000313" key="3">
    <source>
        <dbReference type="Proteomes" id="UP000001940"/>
    </source>
</evidence>
<evidence type="ECO:0000313" key="2">
    <source>
        <dbReference type="EMBL" id="CCD70471.1"/>
    </source>
</evidence>
<name>Q2V4S7_CAEEL</name>
<organism evidence="2 3">
    <name type="scientific">Caenorhabditis elegans</name>
    <dbReference type="NCBI Taxonomy" id="6239"/>
    <lineage>
        <taxon>Eukaryota</taxon>
        <taxon>Metazoa</taxon>
        <taxon>Ecdysozoa</taxon>
        <taxon>Nematoda</taxon>
        <taxon>Chromadorea</taxon>
        <taxon>Rhabditida</taxon>
        <taxon>Rhabditina</taxon>
        <taxon>Rhabditomorpha</taxon>
        <taxon>Rhabditoidea</taxon>
        <taxon>Rhabditidae</taxon>
        <taxon>Peloderinae</taxon>
        <taxon>Caenorhabditis</taxon>
    </lineage>
</organism>
<reference evidence="2 3" key="1">
    <citation type="journal article" date="1998" name="Science">
        <title>Genome sequence of the nematode C. elegans: a platform for investigating biology.</title>
        <authorList>
            <consortium name="The C. elegans sequencing consortium"/>
            <person name="Sulson J.E."/>
            <person name="Waterston R."/>
        </authorList>
    </citation>
    <scope>NUCLEOTIDE SEQUENCE [LARGE SCALE GENOMIC DNA]</scope>
    <source>
        <strain evidence="2 3">Bristol N2</strain>
    </source>
</reference>
<dbReference type="AlphaFoldDB" id="Q2V4S7"/>
<gene>
    <name evidence="2" type="ORF">CELE_F59A6.12</name>
    <name evidence="2 4" type="ORF">F59A6.12</name>
</gene>
<dbReference type="eggNOG" id="ENOG502R913">
    <property type="taxonomic scope" value="Eukaryota"/>
</dbReference>
<keyword evidence="5" id="KW-1267">Proteomics identification</keyword>
<dbReference type="Bgee" id="WBGene00044665">
    <property type="expression patterns" value="Expressed in adult organism and 1 other cell type or tissue"/>
</dbReference>
<feature type="signal peptide" evidence="1">
    <location>
        <begin position="1"/>
        <end position="18"/>
    </location>
</feature>
<protein>
    <submittedName>
        <fullName evidence="2">C6 domain-containing protein</fullName>
    </submittedName>
</protein>
<evidence type="ECO:0000313" key="4">
    <source>
        <dbReference type="WormBase" id="F59A6.12"/>
    </source>
</evidence>
<dbReference type="GeneID" id="4363020"/>
<dbReference type="Proteomes" id="UP000001940">
    <property type="component" value="Chromosome II"/>
</dbReference>
<dbReference type="PeptideAtlas" id="Q2V4S7"/>
<accession>Q2V4S7</accession>
<sequence length="125" mass="13534">MNYLFALVLLPLPVSILGKKCCQFPAYSFSAMTNVTKEDFKCSEPVSVLCQIDTNGSGYVAVGISGNLTEQADTKPLVIKKGSSSISASLVCDTSSQMWKVDKKSDKYDNIGCIMRSTGGVWIVY</sequence>
<dbReference type="InParanoid" id="Q2V4S7"/>
<dbReference type="OMA" id="CSYEDET"/>
<evidence type="ECO:0007829" key="5">
    <source>
        <dbReference type="PeptideAtlas" id="Q2V4S7"/>
    </source>
</evidence>
<dbReference type="PhylomeDB" id="Q2V4S7"/>
<dbReference type="RefSeq" id="NP_001040785.2">
    <property type="nucleotide sequence ID" value="NM_001047320.3"/>
</dbReference>
<proteinExistence type="evidence at protein level"/>
<dbReference type="HOGENOM" id="CLU_137547_1_0_1"/>
<dbReference type="STRING" id="6239.F59A6.12.1"/>
<dbReference type="CTD" id="4363020"/>
<dbReference type="AGR" id="WB:WBGene00044665"/>
<dbReference type="KEGG" id="cel:CELE_F59A6.12"/>
<dbReference type="EMBL" id="BX284602">
    <property type="protein sequence ID" value="CCD70471.1"/>
    <property type="molecule type" value="Genomic_DNA"/>
</dbReference>
<dbReference type="UCSC" id="F59A6.12">
    <property type="organism name" value="c. elegans"/>
</dbReference>
<evidence type="ECO:0000256" key="1">
    <source>
        <dbReference type="SAM" id="SignalP"/>
    </source>
</evidence>